<dbReference type="SUPFAM" id="SSF51735">
    <property type="entry name" value="NAD(P)-binding Rossmann-fold domains"/>
    <property type="match status" value="1"/>
</dbReference>
<reference evidence="1 2" key="1">
    <citation type="submission" date="2007-06" db="EMBL/GenBank/DDBJ databases">
        <authorList>
            <person name="Green D."/>
            <person name="Ferriera S."/>
            <person name="Johnson J."/>
            <person name="Kravitz S."/>
            <person name="Beeson K."/>
            <person name="Sutton G."/>
            <person name="Rogers Y.-H."/>
            <person name="Friedman R."/>
            <person name="Frazier M."/>
            <person name="Venter J.C."/>
        </authorList>
    </citation>
    <scope>NUCLEOTIDE SEQUENCE [LARGE SCALE GENOMIC DNA]</scope>
    <source>
        <strain evidence="1 2">DG893</strain>
    </source>
</reference>
<keyword evidence="2" id="KW-1185">Reference proteome</keyword>
<organism evidence="1 2">
    <name type="scientific">Marinobacter algicola DG893</name>
    <dbReference type="NCBI Taxonomy" id="443152"/>
    <lineage>
        <taxon>Bacteria</taxon>
        <taxon>Pseudomonadati</taxon>
        <taxon>Pseudomonadota</taxon>
        <taxon>Gammaproteobacteria</taxon>
        <taxon>Pseudomonadales</taxon>
        <taxon>Marinobacteraceae</taxon>
        <taxon>Marinobacter</taxon>
    </lineage>
</organism>
<evidence type="ECO:0000313" key="2">
    <source>
        <dbReference type="Proteomes" id="UP000005856"/>
    </source>
</evidence>
<dbReference type="eggNOG" id="COG2423">
    <property type="taxonomic scope" value="Bacteria"/>
</dbReference>
<evidence type="ECO:0000313" key="1">
    <source>
        <dbReference type="EMBL" id="EDM47917.1"/>
    </source>
</evidence>
<dbReference type="GO" id="GO:0005737">
    <property type="term" value="C:cytoplasm"/>
    <property type="evidence" value="ECO:0007669"/>
    <property type="project" value="TreeGrafter"/>
</dbReference>
<dbReference type="RefSeq" id="WP_007153600.1">
    <property type="nucleotide sequence ID" value="NZ_ABCP01000011.1"/>
</dbReference>
<dbReference type="OrthoDB" id="5293744at2"/>
<dbReference type="PANTHER" id="PTHR13812:SF19">
    <property type="entry name" value="KETIMINE REDUCTASE MU-CRYSTALLIN"/>
    <property type="match status" value="1"/>
</dbReference>
<proteinExistence type="predicted"/>
<dbReference type="InterPro" id="IPR023401">
    <property type="entry name" value="ODC_N"/>
</dbReference>
<dbReference type="EMBL" id="ABCP01000011">
    <property type="protein sequence ID" value="EDM47917.1"/>
    <property type="molecule type" value="Genomic_DNA"/>
</dbReference>
<dbReference type="Pfam" id="PF02423">
    <property type="entry name" value="OCD_Mu_crystall"/>
    <property type="match status" value="1"/>
</dbReference>
<dbReference type="STRING" id="443152.MDG893_15045"/>
<dbReference type="InterPro" id="IPR036291">
    <property type="entry name" value="NAD(P)-bd_dom_sf"/>
</dbReference>
<dbReference type="AlphaFoldDB" id="A6F004"/>
<dbReference type="Gene3D" id="3.40.50.720">
    <property type="entry name" value="NAD(P)-binding Rossmann-like Domain"/>
    <property type="match status" value="1"/>
</dbReference>
<dbReference type="PANTHER" id="PTHR13812">
    <property type="entry name" value="KETIMINE REDUCTASE MU-CRYSTALLIN"/>
    <property type="match status" value="1"/>
</dbReference>
<comment type="caution">
    <text evidence="1">The sequence shown here is derived from an EMBL/GenBank/DDBJ whole genome shotgun (WGS) entry which is preliminary data.</text>
</comment>
<dbReference type="Proteomes" id="UP000005856">
    <property type="component" value="Unassembled WGS sequence"/>
</dbReference>
<dbReference type="Gene3D" id="3.30.1780.10">
    <property type="entry name" value="ornithine cyclodeaminase, domain 1"/>
    <property type="match status" value="1"/>
</dbReference>
<protein>
    <submittedName>
        <fullName evidence="1">Ornithine cyclodeaminase</fullName>
    </submittedName>
</protein>
<accession>A6F004</accession>
<sequence>MTLIINNDEVAQVLTVDTTINALEESYRNLVLGEATCRPRIDIRIPTSDPQKNYQFGSMEGGSTKGYFATRMKSDIVYETTYNGATTSEKYCVRPGLFCGLIFLTSIENGEPLAFINDGVLQHMRVAGDGGIGVKYMARKDAEVVGMLGSGGMAKSHMDAFMNVRNIKKLQVYSPTRENREAFGREMAERHNIEVQVCDKPEQVYKGAHIVASLTDSAVSVLDGKLIEPGAHVIVVGSEGRPDPATMEKVDVYLRFGDTPAPTGHPEFETDAEYIAWEARPDLPKFGNGRWGTRGRGVWLPDRRITLADILNGKTPGRVSDQQITWSERGNLQGAQFYAVAGKVYELAKAAGLGYEIPTSLFLQDIRN</sequence>
<gene>
    <name evidence="1" type="ORF">MDG893_15045</name>
</gene>
<name>A6F004_9GAMM</name>
<dbReference type="InterPro" id="IPR003462">
    <property type="entry name" value="ODC_Mu_crystall"/>
</dbReference>